<dbReference type="EMBL" id="BGPR01013019">
    <property type="protein sequence ID" value="GBN58897.1"/>
    <property type="molecule type" value="Genomic_DNA"/>
</dbReference>
<dbReference type="AlphaFoldDB" id="A0A4Y2Q8G1"/>
<reference evidence="1 2" key="1">
    <citation type="journal article" date="2019" name="Sci. Rep.">
        <title>Orb-weaving spider Araneus ventricosus genome elucidates the spidroin gene catalogue.</title>
        <authorList>
            <person name="Kono N."/>
            <person name="Nakamura H."/>
            <person name="Ohtoshi R."/>
            <person name="Moran D.A.P."/>
            <person name="Shinohara A."/>
            <person name="Yoshida Y."/>
            <person name="Fujiwara M."/>
            <person name="Mori M."/>
            <person name="Tomita M."/>
            <person name="Arakawa K."/>
        </authorList>
    </citation>
    <scope>NUCLEOTIDE SEQUENCE [LARGE SCALE GENOMIC DNA]</scope>
</reference>
<comment type="caution">
    <text evidence="1">The sequence shown here is derived from an EMBL/GenBank/DDBJ whole genome shotgun (WGS) entry which is preliminary data.</text>
</comment>
<evidence type="ECO:0000313" key="2">
    <source>
        <dbReference type="Proteomes" id="UP000499080"/>
    </source>
</evidence>
<gene>
    <name evidence="1" type="ORF">AVEN_171981_1</name>
</gene>
<accession>A0A4Y2Q8G1</accession>
<name>A0A4Y2Q8G1_ARAVE</name>
<organism evidence="1 2">
    <name type="scientific">Araneus ventricosus</name>
    <name type="common">Orbweaver spider</name>
    <name type="synonym">Epeira ventricosa</name>
    <dbReference type="NCBI Taxonomy" id="182803"/>
    <lineage>
        <taxon>Eukaryota</taxon>
        <taxon>Metazoa</taxon>
        <taxon>Ecdysozoa</taxon>
        <taxon>Arthropoda</taxon>
        <taxon>Chelicerata</taxon>
        <taxon>Arachnida</taxon>
        <taxon>Araneae</taxon>
        <taxon>Araneomorphae</taxon>
        <taxon>Entelegynae</taxon>
        <taxon>Araneoidea</taxon>
        <taxon>Araneidae</taxon>
        <taxon>Araneus</taxon>
    </lineage>
</organism>
<dbReference type="Proteomes" id="UP000499080">
    <property type="component" value="Unassembled WGS sequence"/>
</dbReference>
<sequence>MNTDFYTFLAQGQSFRMHRLLPSTHAHGEADEKKHQAGVSKYRAQILDCVQYACAWRLRTRWRCAYTDRQRVNPLTDLAQTFIRTYIHDDKTVYHILSI</sequence>
<protein>
    <submittedName>
        <fullName evidence="1">Uncharacterized protein</fullName>
    </submittedName>
</protein>
<keyword evidence="2" id="KW-1185">Reference proteome</keyword>
<proteinExistence type="predicted"/>
<evidence type="ECO:0000313" key="1">
    <source>
        <dbReference type="EMBL" id="GBN58897.1"/>
    </source>
</evidence>